<evidence type="ECO:0000313" key="3">
    <source>
        <dbReference type="Proteomes" id="UP000779900"/>
    </source>
</evidence>
<dbReference type="Proteomes" id="UP000779900">
    <property type="component" value="Unassembled WGS sequence"/>
</dbReference>
<name>A0A938BPZ0_UNCW3</name>
<evidence type="ECO:0000256" key="1">
    <source>
        <dbReference type="SAM" id="MobiDB-lite"/>
    </source>
</evidence>
<evidence type="ECO:0000313" key="2">
    <source>
        <dbReference type="EMBL" id="MBM3331646.1"/>
    </source>
</evidence>
<organism evidence="2 3">
    <name type="scientific">candidate division WOR-3 bacterium</name>
    <dbReference type="NCBI Taxonomy" id="2052148"/>
    <lineage>
        <taxon>Bacteria</taxon>
        <taxon>Bacteria division WOR-3</taxon>
    </lineage>
</organism>
<accession>A0A938BPZ0</accession>
<dbReference type="AlphaFoldDB" id="A0A938BPZ0"/>
<protein>
    <submittedName>
        <fullName evidence="2">Uncharacterized protein</fullName>
    </submittedName>
</protein>
<comment type="caution">
    <text evidence="2">The sequence shown here is derived from an EMBL/GenBank/DDBJ whole genome shotgun (WGS) entry which is preliminary data.</text>
</comment>
<reference evidence="2" key="1">
    <citation type="submission" date="2019-03" db="EMBL/GenBank/DDBJ databases">
        <title>Lake Tanganyika Metagenome-Assembled Genomes (MAGs).</title>
        <authorList>
            <person name="Tran P."/>
        </authorList>
    </citation>
    <scope>NUCLEOTIDE SEQUENCE</scope>
    <source>
        <strain evidence="2">K_DeepCast_150m_m2_040</strain>
    </source>
</reference>
<proteinExistence type="predicted"/>
<sequence>MKRLTEDQPIRSRDDLLYSATARQAPRFWSSGKPETSYCVSTLGRKEKPRRLVSAQNPWSLPARDTLR</sequence>
<feature type="region of interest" description="Disordered" evidence="1">
    <location>
        <begin position="30"/>
        <end position="68"/>
    </location>
</feature>
<dbReference type="EMBL" id="VGIR01000038">
    <property type="protein sequence ID" value="MBM3331646.1"/>
    <property type="molecule type" value="Genomic_DNA"/>
</dbReference>
<gene>
    <name evidence="2" type="ORF">FJY68_07330</name>
</gene>